<dbReference type="InterPro" id="IPR000415">
    <property type="entry name" value="Nitroreductase-like"/>
</dbReference>
<comment type="caution">
    <text evidence="2">The sequence shown here is derived from an EMBL/GenBank/DDBJ whole genome shotgun (WGS) entry which is preliminary data.</text>
</comment>
<feature type="compositionally biased region" description="Polar residues" evidence="1">
    <location>
        <begin position="79"/>
        <end position="88"/>
    </location>
</feature>
<gene>
    <name evidence="2" type="ORF">GCM10025864_04330</name>
</gene>
<name>A0ABQ6HVY2_9MICO</name>
<organism evidence="2 3">
    <name type="scientific">Luteimicrobium album</name>
    <dbReference type="NCBI Taxonomy" id="1054550"/>
    <lineage>
        <taxon>Bacteria</taxon>
        <taxon>Bacillati</taxon>
        <taxon>Actinomycetota</taxon>
        <taxon>Actinomycetes</taxon>
        <taxon>Micrococcales</taxon>
        <taxon>Luteimicrobium</taxon>
    </lineage>
</organism>
<dbReference type="SUPFAM" id="SSF55469">
    <property type="entry name" value="FMN-dependent nitroreductase-like"/>
    <property type="match status" value="1"/>
</dbReference>
<keyword evidence="3" id="KW-1185">Reference proteome</keyword>
<dbReference type="Proteomes" id="UP001157091">
    <property type="component" value="Unassembled WGS sequence"/>
</dbReference>
<sequence>MPVMSIDTKTDDLDRELEALESALAIDDATADLLFREAHTTYGYADEPVTDEQIRAAWDLVRWAPTMMNSSPCACSSCGPTRASSASPRTWPRATATAS</sequence>
<evidence type="ECO:0000256" key="1">
    <source>
        <dbReference type="SAM" id="MobiDB-lite"/>
    </source>
</evidence>
<reference evidence="3" key="1">
    <citation type="journal article" date="2019" name="Int. J. Syst. Evol. Microbiol.">
        <title>The Global Catalogue of Microorganisms (GCM) 10K type strain sequencing project: providing services to taxonomists for standard genome sequencing and annotation.</title>
        <authorList>
            <consortium name="The Broad Institute Genomics Platform"/>
            <consortium name="The Broad Institute Genome Sequencing Center for Infectious Disease"/>
            <person name="Wu L."/>
            <person name="Ma J."/>
        </authorList>
    </citation>
    <scope>NUCLEOTIDE SEQUENCE [LARGE SCALE GENOMIC DNA]</scope>
    <source>
        <strain evidence="3">NBRC 106348</strain>
    </source>
</reference>
<proteinExistence type="predicted"/>
<protein>
    <submittedName>
        <fullName evidence="2">Uncharacterized protein</fullName>
    </submittedName>
</protein>
<dbReference type="Gene3D" id="3.40.109.10">
    <property type="entry name" value="NADH Oxidase"/>
    <property type="match status" value="1"/>
</dbReference>
<accession>A0ABQ6HVY2</accession>
<dbReference type="EMBL" id="BSUK01000001">
    <property type="protein sequence ID" value="GMA22674.1"/>
    <property type="molecule type" value="Genomic_DNA"/>
</dbReference>
<feature type="region of interest" description="Disordered" evidence="1">
    <location>
        <begin position="79"/>
        <end position="99"/>
    </location>
</feature>
<evidence type="ECO:0000313" key="2">
    <source>
        <dbReference type="EMBL" id="GMA22674.1"/>
    </source>
</evidence>
<evidence type="ECO:0000313" key="3">
    <source>
        <dbReference type="Proteomes" id="UP001157091"/>
    </source>
</evidence>